<evidence type="ECO:0000256" key="2">
    <source>
        <dbReference type="SAM" id="SignalP"/>
    </source>
</evidence>
<feature type="chain" id="PRO_5027857844" evidence="2">
    <location>
        <begin position="20"/>
        <end position="255"/>
    </location>
</feature>
<evidence type="ECO:0000313" key="3">
    <source>
        <dbReference type="Proteomes" id="UP000515124"/>
    </source>
</evidence>
<dbReference type="InterPro" id="IPR004320">
    <property type="entry name" value="BPS1_pln"/>
</dbReference>
<dbReference type="RefSeq" id="XP_021831785.1">
    <property type="nucleotide sequence ID" value="XM_021976093.1"/>
</dbReference>
<dbReference type="GO" id="GO:0048367">
    <property type="term" value="P:shoot system development"/>
    <property type="evidence" value="ECO:0007669"/>
    <property type="project" value="InterPro"/>
</dbReference>
<organism evidence="3 4">
    <name type="scientific">Prunus avium</name>
    <name type="common">Cherry</name>
    <name type="synonym">Cerasus avium</name>
    <dbReference type="NCBI Taxonomy" id="42229"/>
    <lineage>
        <taxon>Eukaryota</taxon>
        <taxon>Viridiplantae</taxon>
        <taxon>Streptophyta</taxon>
        <taxon>Embryophyta</taxon>
        <taxon>Tracheophyta</taxon>
        <taxon>Spermatophyta</taxon>
        <taxon>Magnoliopsida</taxon>
        <taxon>eudicotyledons</taxon>
        <taxon>Gunneridae</taxon>
        <taxon>Pentapetalae</taxon>
        <taxon>rosids</taxon>
        <taxon>fabids</taxon>
        <taxon>Rosales</taxon>
        <taxon>Rosaceae</taxon>
        <taxon>Amygdaloideae</taxon>
        <taxon>Amygdaleae</taxon>
        <taxon>Prunus</taxon>
    </lineage>
</organism>
<sequence length="255" mass="28562">MIVLIARLLQLPLTQQALAQEQNEKSTNELLDGSLRLLDVCSSAKGALLQTKECVQDLQLIMRRTRGGESGALTTEVRKYLTSRKMVKKAIHKAMVNLKGSSFSSLSKDNETIAVVSTLRDIEAVTLSVFESLMSFISGPNSKPSSSWLLVSKIIRTKRVACEEETEANEFALVDAALQSFFKTSKSDHKNADNQLDNLESCIQDQEEQLDCLFRQLIKTRVSLLKILNQINLPNLTAHTCIQIILWIRNDYSFA</sequence>
<dbReference type="Gramene" id="Pav_sc0002250.1_g030.1.br:mrna">
    <property type="protein sequence ID" value="Pav_sc0002250.1_g030.1.br:CDS:1"/>
    <property type="gene ID" value="Pav_sc0002250.1_g030.1.br"/>
</dbReference>
<evidence type="ECO:0000313" key="4">
    <source>
        <dbReference type="RefSeq" id="XP_021831785.1"/>
    </source>
</evidence>
<gene>
    <name evidence="4" type="primary">LOC110771742</name>
</gene>
<feature type="signal peptide" evidence="2">
    <location>
        <begin position="1"/>
        <end position="19"/>
    </location>
</feature>
<dbReference type="GO" id="GO:0048364">
    <property type="term" value="P:root development"/>
    <property type="evidence" value="ECO:0007669"/>
    <property type="project" value="InterPro"/>
</dbReference>
<keyword evidence="1" id="KW-0175">Coiled coil</keyword>
<evidence type="ECO:0000256" key="1">
    <source>
        <dbReference type="SAM" id="Coils"/>
    </source>
</evidence>
<reference evidence="4" key="1">
    <citation type="submission" date="2025-08" db="UniProtKB">
        <authorList>
            <consortium name="RefSeq"/>
        </authorList>
    </citation>
    <scope>IDENTIFICATION</scope>
</reference>
<dbReference type="PANTHER" id="PTHR33070:SF129">
    <property type="entry name" value="DUF241 DOMAIN PROTEIN"/>
    <property type="match status" value="1"/>
</dbReference>
<proteinExistence type="predicted"/>
<dbReference type="PANTHER" id="PTHR33070">
    <property type="entry name" value="OS06G0725500 PROTEIN"/>
    <property type="match status" value="1"/>
</dbReference>
<dbReference type="KEGG" id="pavi:110771742"/>
<dbReference type="Pfam" id="PF03087">
    <property type="entry name" value="BPS1"/>
    <property type="match status" value="1"/>
</dbReference>
<dbReference type="Proteomes" id="UP000515124">
    <property type="component" value="Unplaced"/>
</dbReference>
<name>A0A6P5TXL5_PRUAV</name>
<dbReference type="AlphaFoldDB" id="A0A6P5TXL5"/>
<keyword evidence="2" id="KW-0732">Signal</keyword>
<feature type="coiled-coil region" evidence="1">
    <location>
        <begin position="189"/>
        <end position="216"/>
    </location>
</feature>
<keyword evidence="3" id="KW-1185">Reference proteome</keyword>
<protein>
    <submittedName>
        <fullName evidence="4">Uncharacterized protein LOC110771742</fullName>
    </submittedName>
</protein>
<accession>A0A6P5TXL5</accession>
<dbReference type="GeneID" id="110771742"/>